<dbReference type="Proteomes" id="UP000572007">
    <property type="component" value="Unassembled WGS sequence"/>
</dbReference>
<name>A0A846VZ96_9NOCA</name>
<dbReference type="RefSeq" id="WP_067638180.1">
    <property type="nucleotide sequence ID" value="NZ_JAAXOM010000001.1"/>
</dbReference>
<gene>
    <name evidence="2" type="ORF">HGA10_01940</name>
</gene>
<dbReference type="EMBL" id="JAAXOM010000001">
    <property type="protein sequence ID" value="NKX86075.1"/>
    <property type="molecule type" value="Genomic_DNA"/>
</dbReference>
<dbReference type="AlphaFoldDB" id="A0A846VZ96"/>
<evidence type="ECO:0000313" key="3">
    <source>
        <dbReference type="Proteomes" id="UP000572007"/>
    </source>
</evidence>
<proteinExistence type="predicted"/>
<sequence length="64" mass="7129">MTDIPAGNYPPHVSGHSPTPEGQRRSRAASWRCNARFFVATTLAGMVSEELLRFLLEAAMLWLL</sequence>
<keyword evidence="3" id="KW-1185">Reference proteome</keyword>
<evidence type="ECO:0000313" key="2">
    <source>
        <dbReference type="EMBL" id="NKX86075.1"/>
    </source>
</evidence>
<accession>A0A846VZ96</accession>
<protein>
    <submittedName>
        <fullName evidence="2">Uncharacterized protein</fullName>
    </submittedName>
</protein>
<reference evidence="2 3" key="1">
    <citation type="submission" date="2020-04" db="EMBL/GenBank/DDBJ databases">
        <title>MicrobeNet Type strains.</title>
        <authorList>
            <person name="Nicholson A.C."/>
        </authorList>
    </citation>
    <scope>NUCLEOTIDE SEQUENCE [LARGE SCALE GENOMIC DNA]</scope>
    <source>
        <strain evidence="2 3">DSM 44960</strain>
    </source>
</reference>
<feature type="region of interest" description="Disordered" evidence="1">
    <location>
        <begin position="1"/>
        <end position="27"/>
    </location>
</feature>
<comment type="caution">
    <text evidence="2">The sequence shown here is derived from an EMBL/GenBank/DDBJ whole genome shotgun (WGS) entry which is preliminary data.</text>
</comment>
<organism evidence="2 3">
    <name type="scientific">Nocardia coubleae</name>
    <dbReference type="NCBI Taxonomy" id="356147"/>
    <lineage>
        <taxon>Bacteria</taxon>
        <taxon>Bacillati</taxon>
        <taxon>Actinomycetota</taxon>
        <taxon>Actinomycetes</taxon>
        <taxon>Mycobacteriales</taxon>
        <taxon>Nocardiaceae</taxon>
        <taxon>Nocardia</taxon>
    </lineage>
</organism>
<evidence type="ECO:0000256" key="1">
    <source>
        <dbReference type="SAM" id="MobiDB-lite"/>
    </source>
</evidence>